<dbReference type="CDD" id="cd10936">
    <property type="entry name" value="CE4_DAC2"/>
    <property type="match status" value="1"/>
</dbReference>
<dbReference type="OrthoDB" id="9784811at2"/>
<accession>A0A841R537</accession>
<dbReference type="Pfam" id="PF04748">
    <property type="entry name" value="Polysacc_deac_2"/>
    <property type="match status" value="1"/>
</dbReference>
<dbReference type="GeneID" id="93485951"/>
<feature type="region of interest" description="Disordered" evidence="1">
    <location>
        <begin position="1"/>
        <end position="20"/>
    </location>
</feature>
<dbReference type="EMBL" id="JACHHI010000003">
    <property type="protein sequence ID" value="MBB6477652.1"/>
    <property type="molecule type" value="Genomic_DNA"/>
</dbReference>
<dbReference type="AlphaFoldDB" id="A0A841R537"/>
<dbReference type="PANTHER" id="PTHR30105:SF2">
    <property type="entry name" value="DIVERGENT POLYSACCHARIDE DEACETYLASE SUPERFAMILY"/>
    <property type="match status" value="1"/>
</dbReference>
<keyword evidence="2" id="KW-1133">Transmembrane helix</keyword>
<evidence type="ECO:0008006" key="5">
    <source>
        <dbReference type="Google" id="ProtNLM"/>
    </source>
</evidence>
<dbReference type="Proteomes" id="UP000591941">
    <property type="component" value="Unassembled WGS sequence"/>
</dbReference>
<dbReference type="SUPFAM" id="SSF88713">
    <property type="entry name" value="Glycoside hydrolase/deacetylase"/>
    <property type="match status" value="1"/>
</dbReference>
<comment type="caution">
    <text evidence="3">The sequence shown here is derived from an EMBL/GenBank/DDBJ whole genome shotgun (WGS) entry which is preliminary data.</text>
</comment>
<gene>
    <name evidence="3" type="ORF">HNR45_000685</name>
</gene>
<dbReference type="InterPro" id="IPR006837">
    <property type="entry name" value="Divergent_DAC"/>
</dbReference>
<protein>
    <recommendedName>
        <fullName evidence="5">Divergent polysaccharide deacetylase family protein</fullName>
    </recommendedName>
</protein>
<reference evidence="3 4" key="1">
    <citation type="submission" date="2020-08" db="EMBL/GenBank/DDBJ databases">
        <title>Genomic Encyclopedia of Type Strains, Phase IV (KMG-IV): sequencing the most valuable type-strain genomes for metagenomic binning, comparative biology and taxonomic classification.</title>
        <authorList>
            <person name="Goeker M."/>
        </authorList>
    </citation>
    <scope>NUCLEOTIDE SEQUENCE [LARGE SCALE GENOMIC DNA]</scope>
    <source>
        <strain evidence="3 4">DSM 21255</strain>
    </source>
</reference>
<evidence type="ECO:0000256" key="1">
    <source>
        <dbReference type="SAM" id="MobiDB-lite"/>
    </source>
</evidence>
<dbReference type="RefSeq" id="WP_159822601.1">
    <property type="nucleotide sequence ID" value="NZ_CABWNB010000002.1"/>
</dbReference>
<keyword evidence="2" id="KW-0812">Transmembrane</keyword>
<dbReference type="InterPro" id="IPR011330">
    <property type="entry name" value="Glyco_hydro/deAcase_b/a-brl"/>
</dbReference>
<keyword evidence="4" id="KW-1185">Reference proteome</keyword>
<proteinExistence type="predicted"/>
<feature type="transmembrane region" description="Helical" evidence="2">
    <location>
        <begin position="27"/>
        <end position="46"/>
    </location>
</feature>
<name>A0A841R537_9FIRM</name>
<dbReference type="Gene3D" id="3.20.20.370">
    <property type="entry name" value="Glycoside hydrolase/deacetylase"/>
    <property type="match status" value="1"/>
</dbReference>
<evidence type="ECO:0000313" key="3">
    <source>
        <dbReference type="EMBL" id="MBB6477652.1"/>
    </source>
</evidence>
<evidence type="ECO:0000256" key="2">
    <source>
        <dbReference type="SAM" id="Phobius"/>
    </source>
</evidence>
<keyword evidence="2" id="KW-0472">Membrane</keyword>
<organism evidence="3 4">
    <name type="scientific">Negativicoccus succinicivorans</name>
    <dbReference type="NCBI Taxonomy" id="620903"/>
    <lineage>
        <taxon>Bacteria</taxon>
        <taxon>Bacillati</taxon>
        <taxon>Bacillota</taxon>
        <taxon>Negativicutes</taxon>
        <taxon>Veillonellales</taxon>
        <taxon>Veillonellaceae</taxon>
        <taxon>Negativicoccus</taxon>
    </lineage>
</organism>
<dbReference type="PANTHER" id="PTHR30105">
    <property type="entry name" value="UNCHARACTERIZED YIBQ-RELATED"/>
    <property type="match status" value="1"/>
</dbReference>
<evidence type="ECO:0000313" key="4">
    <source>
        <dbReference type="Proteomes" id="UP000591941"/>
    </source>
</evidence>
<sequence>MAQQRKGRRPAGRSHPKGSLTQRRRGFSLWVVLLFIAVACGAWWYFGMHDSNRAAEEKAKPLPQKPQVTQSTADYRPAIDNLATRLVAKLEAEGAKVEGETPVKKEVKWEETGGRIHWSARNLVVTPSRPLDLPKLIDALPDTAGKVTLSEAHEDTWHEDAVERYEVTLKDRPKQDEITMIIAHLYVYPVKATQAAGTEAPQATAPPETPKATPVAGKTAKLAILIDDAGTNLDAQAVYASIGRPFSLAIMPNMANTSAAAAQAAEQGFEIMLHLPMEPVSGSGMEAGTLLTTMSVTDIAGRTKAALAQVPGAVGVNNHQGSKFTADRGAMLPVLQILRDRGLFYVDSATSADSIGSSLAGEMGIATRRNELFIDNDSSVAAICERLRQAAAMAQLDGSALVIGHCRPNTAEAVRQMVPELEAQGIELVYVSQLVG</sequence>
<dbReference type="GO" id="GO:0005975">
    <property type="term" value="P:carbohydrate metabolic process"/>
    <property type="evidence" value="ECO:0007669"/>
    <property type="project" value="InterPro"/>
</dbReference>